<proteinExistence type="predicted"/>
<keyword evidence="2" id="KW-1185">Reference proteome</keyword>
<name>A0A371DWY3_9APHY</name>
<evidence type="ECO:0000313" key="1">
    <source>
        <dbReference type="EMBL" id="RDX57014.1"/>
    </source>
</evidence>
<protein>
    <submittedName>
        <fullName evidence="1">Uncharacterized protein</fullName>
    </submittedName>
</protein>
<dbReference type="STRING" id="139420.A0A371DWY3"/>
<evidence type="ECO:0000313" key="2">
    <source>
        <dbReference type="Proteomes" id="UP000256964"/>
    </source>
</evidence>
<dbReference type="OrthoDB" id="3222453at2759"/>
<accession>A0A371DWY3</accession>
<sequence>MPPWAIYQQHLNNLHHGLPLWDPTPKKSLEIVEGSVLYPGIDGTFSVLFNTRKGWNDTHWQPHGVPLDFKPLDEEYSPLVIDGPRTVFGLRGWNCRSVECEREVSAGVRAGAKSSGAVLALDHHPKTTYIESSAHIASYMSRYHASWLEMANSQSPSGLGLGLNLEELYFVSGTTKVPQWFIGVFEGEEESEREGHLECTVSDVFDLTVQSSEVHTLRRSPILKKGPLEVPAETELPWDQCIFIHYYRMKRRRLRVPKVIRAAAGPHELPAGEPERELPAVLAADDDDSDMGAYIEQEPGRSRVSLIAHLSAFGFEISFTHPDSGSCG</sequence>
<dbReference type="AlphaFoldDB" id="A0A371DWY3"/>
<dbReference type="Proteomes" id="UP000256964">
    <property type="component" value="Unassembled WGS sequence"/>
</dbReference>
<reference evidence="1 2" key="1">
    <citation type="journal article" date="2018" name="Biotechnol. Biofuels">
        <title>Integrative visual omics of the white-rot fungus Polyporus brumalis exposes the biotechnological potential of its oxidative enzymes for delignifying raw plant biomass.</title>
        <authorList>
            <person name="Miyauchi S."/>
            <person name="Rancon A."/>
            <person name="Drula E."/>
            <person name="Hage H."/>
            <person name="Chaduli D."/>
            <person name="Favel A."/>
            <person name="Grisel S."/>
            <person name="Henrissat B."/>
            <person name="Herpoel-Gimbert I."/>
            <person name="Ruiz-Duenas F.J."/>
            <person name="Chevret D."/>
            <person name="Hainaut M."/>
            <person name="Lin J."/>
            <person name="Wang M."/>
            <person name="Pangilinan J."/>
            <person name="Lipzen A."/>
            <person name="Lesage-Meessen L."/>
            <person name="Navarro D."/>
            <person name="Riley R."/>
            <person name="Grigoriev I.V."/>
            <person name="Zhou S."/>
            <person name="Raouche S."/>
            <person name="Rosso M.N."/>
        </authorList>
    </citation>
    <scope>NUCLEOTIDE SEQUENCE [LARGE SCALE GENOMIC DNA]</scope>
    <source>
        <strain evidence="1 2">BRFM 1820</strain>
    </source>
</reference>
<dbReference type="EMBL" id="KZ857379">
    <property type="protein sequence ID" value="RDX57014.1"/>
    <property type="molecule type" value="Genomic_DNA"/>
</dbReference>
<organism evidence="1 2">
    <name type="scientific">Lentinus brumalis</name>
    <dbReference type="NCBI Taxonomy" id="2498619"/>
    <lineage>
        <taxon>Eukaryota</taxon>
        <taxon>Fungi</taxon>
        <taxon>Dikarya</taxon>
        <taxon>Basidiomycota</taxon>
        <taxon>Agaricomycotina</taxon>
        <taxon>Agaricomycetes</taxon>
        <taxon>Polyporales</taxon>
        <taxon>Polyporaceae</taxon>
        <taxon>Lentinus</taxon>
    </lineage>
</organism>
<gene>
    <name evidence="1" type="ORF">OH76DRAFT_1335776</name>
</gene>